<feature type="compositionally biased region" description="Low complexity" evidence="1">
    <location>
        <begin position="40"/>
        <end position="56"/>
    </location>
</feature>
<dbReference type="EMBL" id="JBBPBN010000005">
    <property type="protein sequence ID" value="KAK9037659.1"/>
    <property type="molecule type" value="Genomic_DNA"/>
</dbReference>
<accession>A0ABR2TK71</accession>
<name>A0ABR2TK71_9ROSI</name>
<proteinExistence type="predicted"/>
<sequence>MSTALESSVELQRLLLLMSDSDMAAAAQQLLQLSDEDNCSSSSSINSDGNNNNNNKMMKKKKKIKARMMESEGCFRQSQCEITSAIFEEIFGKEEILRPTKKRKYRFLESIYEETKPVKVNYGNNISRVVGTIWDVTPSRENLQTKGAVSTLCHSEEDVQGDVERDQLKMVHVDELREEDALKNPSQANPIFDDSSGFICEAHHLAVSNTSPTKGYRFVALQQCGQQRCIVRGP</sequence>
<evidence type="ECO:0000256" key="1">
    <source>
        <dbReference type="SAM" id="MobiDB-lite"/>
    </source>
</evidence>
<dbReference type="Proteomes" id="UP001396334">
    <property type="component" value="Unassembled WGS sequence"/>
</dbReference>
<protein>
    <submittedName>
        <fullName evidence="2">Uncharacterized protein</fullName>
    </submittedName>
</protein>
<feature type="region of interest" description="Disordered" evidence="1">
    <location>
        <begin position="38"/>
        <end position="57"/>
    </location>
</feature>
<organism evidence="2 3">
    <name type="scientific">Hibiscus sabdariffa</name>
    <name type="common">roselle</name>
    <dbReference type="NCBI Taxonomy" id="183260"/>
    <lineage>
        <taxon>Eukaryota</taxon>
        <taxon>Viridiplantae</taxon>
        <taxon>Streptophyta</taxon>
        <taxon>Embryophyta</taxon>
        <taxon>Tracheophyta</taxon>
        <taxon>Spermatophyta</taxon>
        <taxon>Magnoliopsida</taxon>
        <taxon>eudicotyledons</taxon>
        <taxon>Gunneridae</taxon>
        <taxon>Pentapetalae</taxon>
        <taxon>rosids</taxon>
        <taxon>malvids</taxon>
        <taxon>Malvales</taxon>
        <taxon>Malvaceae</taxon>
        <taxon>Malvoideae</taxon>
        <taxon>Hibiscus</taxon>
    </lineage>
</organism>
<evidence type="ECO:0000313" key="3">
    <source>
        <dbReference type="Proteomes" id="UP001396334"/>
    </source>
</evidence>
<keyword evidence="3" id="KW-1185">Reference proteome</keyword>
<comment type="caution">
    <text evidence="2">The sequence shown here is derived from an EMBL/GenBank/DDBJ whole genome shotgun (WGS) entry which is preliminary data.</text>
</comment>
<reference evidence="2 3" key="1">
    <citation type="journal article" date="2024" name="G3 (Bethesda)">
        <title>Genome assembly of Hibiscus sabdariffa L. provides insights into metabolisms of medicinal natural products.</title>
        <authorList>
            <person name="Kim T."/>
        </authorList>
    </citation>
    <scope>NUCLEOTIDE SEQUENCE [LARGE SCALE GENOMIC DNA]</scope>
    <source>
        <strain evidence="2">TK-2024</strain>
        <tissue evidence="2">Old leaves</tissue>
    </source>
</reference>
<gene>
    <name evidence="2" type="ORF">V6N11_022561</name>
</gene>
<evidence type="ECO:0000313" key="2">
    <source>
        <dbReference type="EMBL" id="KAK9037659.1"/>
    </source>
</evidence>